<reference evidence="1 2" key="1">
    <citation type="submission" date="2018-08" db="EMBL/GenBank/DDBJ databases">
        <title>Sequencing the genomes of 1000 actinobacteria strains.</title>
        <authorList>
            <person name="Klenk H.-P."/>
        </authorList>
    </citation>
    <scope>NUCLEOTIDE SEQUENCE [LARGE SCALE GENOMIC DNA]</scope>
    <source>
        <strain evidence="1 2">DSM 44099</strain>
    </source>
</reference>
<comment type="caution">
    <text evidence="1">The sequence shown here is derived from an EMBL/GenBank/DDBJ whole genome shotgun (WGS) entry which is preliminary data.</text>
</comment>
<accession>A0A3D9ZT45</accession>
<dbReference type="AlphaFoldDB" id="A0A3D9ZT45"/>
<evidence type="ECO:0000313" key="2">
    <source>
        <dbReference type="Proteomes" id="UP000256913"/>
    </source>
</evidence>
<proteinExistence type="predicted"/>
<dbReference type="RefSeq" id="WP_170216034.1">
    <property type="nucleotide sequence ID" value="NZ_BONB01000073.1"/>
</dbReference>
<dbReference type="Gene3D" id="3.40.190.10">
    <property type="entry name" value="Periplasmic binding protein-like II"/>
    <property type="match status" value="2"/>
</dbReference>
<protein>
    <submittedName>
        <fullName evidence="1">TRAP-type uncharacterized transport system substrate-binding protein</fullName>
    </submittedName>
</protein>
<keyword evidence="2" id="KW-1185">Reference proteome</keyword>
<gene>
    <name evidence="1" type="ORF">DFJ67_5818</name>
</gene>
<dbReference type="InterPro" id="IPR011852">
    <property type="entry name" value="TRAP_TAXI"/>
</dbReference>
<name>A0A3D9ZT45_9ACTN</name>
<dbReference type="EMBL" id="QUMQ01000001">
    <property type="protein sequence ID" value="REF99774.1"/>
    <property type="molecule type" value="Genomic_DNA"/>
</dbReference>
<dbReference type="SUPFAM" id="SSF53850">
    <property type="entry name" value="Periplasmic binding protein-like II"/>
    <property type="match status" value="1"/>
</dbReference>
<organism evidence="1 2">
    <name type="scientific">Asanoa ferruginea</name>
    <dbReference type="NCBI Taxonomy" id="53367"/>
    <lineage>
        <taxon>Bacteria</taxon>
        <taxon>Bacillati</taxon>
        <taxon>Actinomycetota</taxon>
        <taxon>Actinomycetes</taxon>
        <taxon>Micromonosporales</taxon>
        <taxon>Micromonosporaceae</taxon>
        <taxon>Asanoa</taxon>
    </lineage>
</organism>
<sequence>MKRDLKWAGSTVGEPWWIIGDITRRLLEPEGYSVEVLTQSAADENPRFVGRGKADFGVVVEQIVGWAVKGEHNFTGEEFVPLRAIARLSRPAWLGVAARHELGFTSMAELAASDYPVRVETHAWDSIGSLLHREYLAYHGLTKEAIEARGGTVRNFGKGGDLRAGDVDLIVANLYLGRTAVTKHWMTASEHLNLRFFDIDDGLLAQYVAEGNGKPGEIPFHFLRGIDRPVKALEREFGLIIYCPADLDEDFVHDLTKLYDTNRGMFFNQSLHMAWDPGRVARTNPPLDLHPGAERYYREVGIL</sequence>
<dbReference type="Pfam" id="PF16868">
    <property type="entry name" value="NMT1_3"/>
    <property type="match status" value="1"/>
</dbReference>
<evidence type="ECO:0000313" key="1">
    <source>
        <dbReference type="EMBL" id="REF99774.1"/>
    </source>
</evidence>
<dbReference type="Proteomes" id="UP000256913">
    <property type="component" value="Unassembled WGS sequence"/>
</dbReference>